<feature type="signal peptide" evidence="2">
    <location>
        <begin position="1"/>
        <end position="20"/>
    </location>
</feature>
<dbReference type="EMBL" id="PYSW02000006">
    <property type="protein sequence ID" value="KAG2391892.1"/>
    <property type="molecule type" value="Genomic_DNA"/>
</dbReference>
<evidence type="ECO:0000313" key="4">
    <source>
        <dbReference type="Proteomes" id="UP000816034"/>
    </source>
</evidence>
<feature type="chain" id="PRO_5041709760" evidence="2">
    <location>
        <begin position="21"/>
        <end position="487"/>
    </location>
</feature>
<dbReference type="GeneID" id="68105830"/>
<organism evidence="3 4">
    <name type="scientific">Naegleria lovaniensis</name>
    <name type="common">Amoeba</name>
    <dbReference type="NCBI Taxonomy" id="51637"/>
    <lineage>
        <taxon>Eukaryota</taxon>
        <taxon>Discoba</taxon>
        <taxon>Heterolobosea</taxon>
        <taxon>Tetramitia</taxon>
        <taxon>Eutetramitia</taxon>
        <taxon>Vahlkampfiidae</taxon>
        <taxon>Naegleria</taxon>
    </lineage>
</organism>
<evidence type="ECO:0000256" key="2">
    <source>
        <dbReference type="SAM" id="SignalP"/>
    </source>
</evidence>
<dbReference type="AlphaFoldDB" id="A0AA88H272"/>
<proteinExistence type="predicted"/>
<accession>A0AA88H272</accession>
<keyword evidence="1" id="KW-0812">Transmembrane</keyword>
<keyword evidence="1" id="KW-1133">Transmembrane helix</keyword>
<sequence length="487" mass="52797">MVLLMTTTLLNFPPQHMVQAQTCTANAGSTPTSPTYLCPLGYINTRTSATTWECKKATDMQTSVVNQKSCQTSADCALNPNDDTSTYASKLLVTCSNGKCVYSSSRLAGDSCSWSGQCLGGRCDLLTGKCVSTLLNTARKDQRCEVVLANEGQVISCQENTGESLKCYTDVTIQSTPYKSCYAKKTVPVGIHTCMALLEDGSSCSTHKECKSGDCQLSDVNDPQSAYICKKLKGYGELCDSTTECSNAYACRSTDAKSSRRCLPFAELGEFCNTDSDCRYNKPFTFGSNTVVNTLVVCSVSKCIRAFGQGNGQRCELNTHCYTGFCDQQTGNCANPPVQKCTAPAPNDNCPYCACKDGSGEGTCVTTNNCPGYKLDLQICVYNNFVNSLTDPLANSYYNLVARSAMDSLFVDRESSIYTKCRSYFTNYWSCMQNNDKWTVAEFEGFVPGVQPVPNLIMPKVLSGASGLSSSLVLLIMIILVVALLQF</sequence>
<feature type="transmembrane region" description="Helical" evidence="1">
    <location>
        <begin position="461"/>
        <end position="485"/>
    </location>
</feature>
<dbReference type="RefSeq" id="XP_044553786.1">
    <property type="nucleotide sequence ID" value="XM_044689246.1"/>
</dbReference>
<gene>
    <name evidence="3" type="ORF">C9374_013377</name>
</gene>
<dbReference type="Proteomes" id="UP000816034">
    <property type="component" value="Unassembled WGS sequence"/>
</dbReference>
<protein>
    <submittedName>
        <fullName evidence="3">Uncharacterized protein</fullName>
    </submittedName>
</protein>
<name>A0AA88H272_NAELO</name>
<keyword evidence="2" id="KW-0732">Signal</keyword>
<reference evidence="3 4" key="1">
    <citation type="journal article" date="2018" name="BMC Genomics">
        <title>The genome of Naegleria lovaniensis, the basis for a comparative approach to unravel pathogenicity factors of the human pathogenic amoeba N. fowleri.</title>
        <authorList>
            <person name="Liechti N."/>
            <person name="Schurch N."/>
            <person name="Bruggmann R."/>
            <person name="Wittwer M."/>
        </authorList>
    </citation>
    <scope>NUCLEOTIDE SEQUENCE [LARGE SCALE GENOMIC DNA]</scope>
    <source>
        <strain evidence="3 4">ATCC 30569</strain>
    </source>
</reference>
<keyword evidence="1" id="KW-0472">Membrane</keyword>
<comment type="caution">
    <text evidence="3">The sequence shown here is derived from an EMBL/GenBank/DDBJ whole genome shotgun (WGS) entry which is preliminary data.</text>
</comment>
<evidence type="ECO:0000256" key="1">
    <source>
        <dbReference type="SAM" id="Phobius"/>
    </source>
</evidence>
<evidence type="ECO:0000313" key="3">
    <source>
        <dbReference type="EMBL" id="KAG2391892.1"/>
    </source>
</evidence>
<keyword evidence="4" id="KW-1185">Reference proteome</keyword>